<reference evidence="16" key="1">
    <citation type="submission" date="2010-08" db="EMBL/GenBank/DDBJ databases">
        <authorList>
            <consortium name="Caenorhabditis japonica Sequencing Consortium"/>
            <person name="Wilson R.K."/>
        </authorList>
    </citation>
    <scope>NUCLEOTIDE SEQUENCE [LARGE SCALE GENOMIC DNA]</scope>
    <source>
        <strain evidence="16">DF5081</strain>
    </source>
</reference>
<name>A0A8R1DRA1_CAEJA</name>
<evidence type="ECO:0000256" key="1">
    <source>
        <dbReference type="ARBA" id="ARBA00001936"/>
    </source>
</evidence>
<comment type="similarity">
    <text evidence="5">Belongs to the lariat debranching enzyme family.</text>
</comment>
<proteinExistence type="inferred from homology"/>
<feature type="compositionally biased region" description="Basic and acidic residues" evidence="13">
    <location>
        <begin position="428"/>
        <end position="440"/>
    </location>
</feature>
<keyword evidence="12" id="KW-0539">Nucleus</keyword>
<reference evidence="15" key="2">
    <citation type="submission" date="2022-06" db="UniProtKB">
        <authorList>
            <consortium name="EnsemblMetazoa"/>
        </authorList>
    </citation>
    <scope>IDENTIFICATION</scope>
    <source>
        <strain evidence="15">DF5081</strain>
    </source>
</reference>
<evidence type="ECO:0000256" key="5">
    <source>
        <dbReference type="ARBA" id="ARBA00006045"/>
    </source>
</evidence>
<dbReference type="Pfam" id="PF00149">
    <property type="entry name" value="Metallophos"/>
    <property type="match status" value="1"/>
</dbReference>
<keyword evidence="11" id="KW-0464">Manganese</keyword>
<keyword evidence="7" id="KW-0479">Metal-binding</keyword>
<dbReference type="InterPro" id="IPR041816">
    <property type="entry name" value="Dbr1_N"/>
</dbReference>
<comment type="cofactor">
    <cofactor evidence="3">
        <name>Fe(2+)</name>
        <dbReference type="ChEBI" id="CHEBI:29033"/>
    </cofactor>
</comment>
<dbReference type="InterPro" id="IPR029052">
    <property type="entry name" value="Metallo-depent_PP-like"/>
</dbReference>
<dbReference type="PANTHER" id="PTHR12849">
    <property type="entry name" value="RNA LARIAT DEBRANCHING ENZYME"/>
    <property type="match status" value="1"/>
</dbReference>
<feature type="domain" description="Lariat debranching enzyme C-terminal" evidence="14">
    <location>
        <begin position="238"/>
        <end position="372"/>
    </location>
</feature>
<dbReference type="EnsemblMetazoa" id="CJA10063.1">
    <property type="protein sequence ID" value="CJA10063.1"/>
    <property type="gene ID" value="WBGene00129267"/>
</dbReference>
<dbReference type="CDD" id="cd00844">
    <property type="entry name" value="MPP_Dbr1_N"/>
    <property type="match status" value="1"/>
</dbReference>
<evidence type="ECO:0000256" key="10">
    <source>
        <dbReference type="ARBA" id="ARBA00023004"/>
    </source>
</evidence>
<evidence type="ECO:0000256" key="3">
    <source>
        <dbReference type="ARBA" id="ARBA00001954"/>
    </source>
</evidence>
<evidence type="ECO:0000313" key="16">
    <source>
        <dbReference type="Proteomes" id="UP000005237"/>
    </source>
</evidence>
<evidence type="ECO:0000256" key="2">
    <source>
        <dbReference type="ARBA" id="ARBA00001947"/>
    </source>
</evidence>
<feature type="region of interest" description="Disordered" evidence="13">
    <location>
        <begin position="393"/>
        <end position="440"/>
    </location>
</feature>
<sequence>MSQNEEEGDPCCAHDTIPATSETNTEPLIVEQELGDGTKKVRIAVVGCSHGEMEAIYETMALIEQEKNYKFDLLICCGDYQAVRNYGDLLQMSVPPCYRSLQTFYKYYSGEKSAPVLTVFIGGNHEASGYLCELPNGGWVAPNIYFMGHASCIKFAGLRIAGLSGIYGFGDFQYSHYERPPFSERDVKTAYHVRNVDMFRLRQLKAANEDKVSNPIDIMISHDWPGGIAEFGNKQWLFRKKDRFEADHESGKLGNPSGMNDAPLELSYDPHWLAILKSTDLLTTADKEQIILPDMAGNRPCVYERKDFRPTESELKQIEELGDLRIKTDTFRQTAPPLKEVTAESKKVPASAYYRNPQSAEFCQWLGIRDLNQLLVEKSSEYVGTPYYMMPSDDTASSSANQNQEEFGDDDFIIDRGGNAENVEDEGPEAKKCRTGEEEE</sequence>
<evidence type="ECO:0000256" key="13">
    <source>
        <dbReference type="SAM" id="MobiDB-lite"/>
    </source>
</evidence>
<keyword evidence="9" id="KW-0862">Zinc</keyword>
<dbReference type="SUPFAM" id="SSF56300">
    <property type="entry name" value="Metallo-dependent phosphatases"/>
    <property type="match status" value="1"/>
</dbReference>
<dbReference type="GO" id="GO:0008419">
    <property type="term" value="F:RNA lariat debranching enzyme activity"/>
    <property type="evidence" value="ECO:0007669"/>
    <property type="project" value="TreeGrafter"/>
</dbReference>
<evidence type="ECO:0000256" key="11">
    <source>
        <dbReference type="ARBA" id="ARBA00023211"/>
    </source>
</evidence>
<keyword evidence="8" id="KW-0378">Hydrolase</keyword>
<evidence type="ECO:0000256" key="4">
    <source>
        <dbReference type="ARBA" id="ARBA00004123"/>
    </source>
</evidence>
<feature type="compositionally biased region" description="Polar residues" evidence="13">
    <location>
        <begin position="394"/>
        <end position="405"/>
    </location>
</feature>
<comment type="subcellular location">
    <subcellularLocation>
        <location evidence="4">Nucleus</location>
    </subcellularLocation>
</comment>
<dbReference type="GO" id="GO:0005634">
    <property type="term" value="C:nucleus"/>
    <property type="evidence" value="ECO:0007669"/>
    <property type="project" value="UniProtKB-SubCell"/>
</dbReference>
<keyword evidence="10" id="KW-0408">Iron</keyword>
<evidence type="ECO:0000256" key="8">
    <source>
        <dbReference type="ARBA" id="ARBA00022801"/>
    </source>
</evidence>
<protein>
    <submittedName>
        <fullName evidence="15">DBR1 domain-containing protein</fullName>
    </submittedName>
</protein>
<evidence type="ECO:0000259" key="14">
    <source>
        <dbReference type="SMART" id="SM01124"/>
    </source>
</evidence>
<dbReference type="GO" id="GO:0000398">
    <property type="term" value="P:mRNA splicing, via spliceosome"/>
    <property type="evidence" value="ECO:0007669"/>
    <property type="project" value="TreeGrafter"/>
</dbReference>
<dbReference type="InterPro" id="IPR007708">
    <property type="entry name" value="DBR1_C"/>
</dbReference>
<dbReference type="InterPro" id="IPR004843">
    <property type="entry name" value="Calcineurin-like_PHP"/>
</dbReference>
<dbReference type="PANTHER" id="PTHR12849:SF0">
    <property type="entry name" value="LARIAT DEBRANCHING ENZYME"/>
    <property type="match status" value="1"/>
</dbReference>
<keyword evidence="6" id="KW-0507">mRNA processing</keyword>
<dbReference type="SMART" id="SM01124">
    <property type="entry name" value="DBR1"/>
    <property type="match status" value="1"/>
</dbReference>
<dbReference type="Pfam" id="PF05011">
    <property type="entry name" value="DBR1"/>
    <property type="match status" value="1"/>
</dbReference>
<keyword evidence="16" id="KW-1185">Reference proteome</keyword>
<comment type="cofactor">
    <cofactor evidence="1">
        <name>Mn(2+)</name>
        <dbReference type="ChEBI" id="CHEBI:29035"/>
    </cofactor>
</comment>
<evidence type="ECO:0000256" key="12">
    <source>
        <dbReference type="ARBA" id="ARBA00023242"/>
    </source>
</evidence>
<evidence type="ECO:0000313" key="15">
    <source>
        <dbReference type="EnsemblMetazoa" id="CJA10063.1"/>
    </source>
</evidence>
<dbReference type="Proteomes" id="UP000005237">
    <property type="component" value="Unassembled WGS sequence"/>
</dbReference>
<dbReference type="AlphaFoldDB" id="A0A8R1DRA1"/>
<evidence type="ECO:0000256" key="6">
    <source>
        <dbReference type="ARBA" id="ARBA00022664"/>
    </source>
</evidence>
<accession>A0A8R1DRA1</accession>
<evidence type="ECO:0000256" key="7">
    <source>
        <dbReference type="ARBA" id="ARBA00022723"/>
    </source>
</evidence>
<evidence type="ECO:0000256" key="9">
    <source>
        <dbReference type="ARBA" id="ARBA00022833"/>
    </source>
</evidence>
<comment type="cofactor">
    <cofactor evidence="2">
        <name>Zn(2+)</name>
        <dbReference type="ChEBI" id="CHEBI:29105"/>
    </cofactor>
</comment>
<dbReference type="GO" id="GO:0046872">
    <property type="term" value="F:metal ion binding"/>
    <property type="evidence" value="ECO:0007669"/>
    <property type="project" value="UniProtKB-KW"/>
</dbReference>
<organism evidence="15 16">
    <name type="scientific">Caenorhabditis japonica</name>
    <dbReference type="NCBI Taxonomy" id="281687"/>
    <lineage>
        <taxon>Eukaryota</taxon>
        <taxon>Metazoa</taxon>
        <taxon>Ecdysozoa</taxon>
        <taxon>Nematoda</taxon>
        <taxon>Chromadorea</taxon>
        <taxon>Rhabditida</taxon>
        <taxon>Rhabditina</taxon>
        <taxon>Rhabditomorpha</taxon>
        <taxon>Rhabditoidea</taxon>
        <taxon>Rhabditidae</taxon>
        <taxon>Peloderinae</taxon>
        <taxon>Caenorhabditis</taxon>
    </lineage>
</organism>